<feature type="binding site" evidence="6">
    <location>
        <position position="56"/>
    </location>
    <ligand>
        <name>substrate</name>
    </ligand>
</feature>
<dbReference type="HOGENOM" id="CLU_066245_2_1_1"/>
<dbReference type="NCBIfam" id="TIGR02727">
    <property type="entry name" value="MTHFS_bact"/>
    <property type="match status" value="1"/>
</dbReference>
<dbReference type="FunCoup" id="G8YV07">
    <property type="interactions" value="344"/>
</dbReference>
<dbReference type="Pfam" id="PF01812">
    <property type="entry name" value="5-FTHF_cyc-lig"/>
    <property type="match status" value="1"/>
</dbReference>
<dbReference type="InterPro" id="IPR024185">
    <property type="entry name" value="FTHF_cligase-like_sf"/>
</dbReference>
<name>G8YV07_PICSO</name>
<evidence type="ECO:0000256" key="3">
    <source>
        <dbReference type="ARBA" id="ARBA00022840"/>
    </source>
</evidence>
<dbReference type="EMBL" id="FO082059">
    <property type="protein sequence ID" value="CCE72690.1"/>
    <property type="molecule type" value="Genomic_DNA"/>
</dbReference>
<feature type="binding site" evidence="6">
    <location>
        <begin position="150"/>
        <end position="158"/>
    </location>
    <ligand>
        <name>ATP</name>
        <dbReference type="ChEBI" id="CHEBI:30616"/>
    </ligand>
</feature>
<dbReference type="GO" id="GO:0030272">
    <property type="term" value="F:5-formyltetrahydrofolate cyclo-ligase activity"/>
    <property type="evidence" value="ECO:0007669"/>
    <property type="project" value="UniProtKB-EC"/>
</dbReference>
<evidence type="ECO:0000313" key="8">
    <source>
        <dbReference type="EMBL" id="CCE72690.1"/>
    </source>
</evidence>
<sequence>MTGEIVKAAKQRLRLSLKERLKCLGPESLHAQSILATDTLINLPEFQSAKTVALFMNMSHSEIRTIDMIRNAFQMNKTVYLPKCNFNPKVGRKKNYLSMHKVSNMDQVLNLKPQGKYGILEPEGGDDVMDEGNLDLVVVPGIAFTKDKKRLGHGAGFYDEFINTYNEIHKKRPFLVGVGLQEQLVQHIPIEEHDRLLDCVIISGHESYY</sequence>
<evidence type="ECO:0000256" key="7">
    <source>
        <dbReference type="RuleBase" id="RU361279"/>
    </source>
</evidence>
<evidence type="ECO:0000256" key="4">
    <source>
        <dbReference type="ARBA" id="ARBA00036539"/>
    </source>
</evidence>
<dbReference type="PIRSF" id="PIRSF006806">
    <property type="entry name" value="FTHF_cligase"/>
    <property type="match status" value="1"/>
</dbReference>
<dbReference type="GO" id="GO:0035999">
    <property type="term" value="P:tetrahydrofolate interconversion"/>
    <property type="evidence" value="ECO:0007669"/>
    <property type="project" value="TreeGrafter"/>
</dbReference>
<comment type="similarity">
    <text evidence="1 7">Belongs to the 5-formyltetrahydrofolate cyclo-ligase family.</text>
</comment>
<feature type="binding site" evidence="6">
    <location>
        <position position="62"/>
    </location>
    <ligand>
        <name>substrate</name>
    </ligand>
</feature>
<dbReference type="OrthoDB" id="2015992at2759"/>
<dbReference type="EC" id="6.3.3.2" evidence="5 7"/>
<dbReference type="Gene3D" id="3.40.50.10420">
    <property type="entry name" value="NagB/RpiA/CoA transferase-like"/>
    <property type="match status" value="1"/>
</dbReference>
<evidence type="ECO:0000256" key="2">
    <source>
        <dbReference type="ARBA" id="ARBA00022741"/>
    </source>
</evidence>
<evidence type="ECO:0000313" key="9">
    <source>
        <dbReference type="Proteomes" id="UP000005222"/>
    </source>
</evidence>
<protein>
    <recommendedName>
        <fullName evidence="5 7">5-formyltetrahydrofolate cyclo-ligase</fullName>
        <ecNumber evidence="5 7">6.3.3.2</ecNumber>
    </recommendedName>
</protein>
<comment type="catalytic activity">
    <reaction evidence="4 7">
        <text>(6S)-5-formyl-5,6,7,8-tetrahydrofolate + ATP = (6R)-5,10-methenyltetrahydrofolate + ADP + phosphate</text>
        <dbReference type="Rhea" id="RHEA:10488"/>
        <dbReference type="ChEBI" id="CHEBI:30616"/>
        <dbReference type="ChEBI" id="CHEBI:43474"/>
        <dbReference type="ChEBI" id="CHEBI:57455"/>
        <dbReference type="ChEBI" id="CHEBI:57457"/>
        <dbReference type="ChEBI" id="CHEBI:456216"/>
        <dbReference type="EC" id="6.3.3.2"/>
    </reaction>
</comment>
<keyword evidence="9" id="KW-1185">Reference proteome</keyword>
<gene>
    <name evidence="8" type="primary">Piso0_000281</name>
    <name evidence="8" type="ORF">GNLVRS01_PISO0A05896g</name>
</gene>
<evidence type="ECO:0000256" key="1">
    <source>
        <dbReference type="ARBA" id="ARBA00010638"/>
    </source>
</evidence>
<dbReference type="eggNOG" id="KOG3093">
    <property type="taxonomic scope" value="Eukaryota"/>
</dbReference>
<dbReference type="GO" id="GO:0005524">
    <property type="term" value="F:ATP binding"/>
    <property type="evidence" value="ECO:0007669"/>
    <property type="project" value="UniProtKB-KW"/>
</dbReference>
<dbReference type="PANTHER" id="PTHR23407:SF1">
    <property type="entry name" value="5-FORMYLTETRAHYDROFOLATE CYCLO-LIGASE"/>
    <property type="match status" value="1"/>
</dbReference>
<dbReference type="PANTHER" id="PTHR23407">
    <property type="entry name" value="ATPASE INHIBITOR/5-FORMYLTETRAHYDROFOLATE CYCLO-LIGASE"/>
    <property type="match status" value="1"/>
</dbReference>
<evidence type="ECO:0000256" key="6">
    <source>
        <dbReference type="PIRSR" id="PIRSR006806-1"/>
    </source>
</evidence>
<dbReference type="InterPro" id="IPR037171">
    <property type="entry name" value="NagB/RpiA_transferase-like"/>
</dbReference>
<evidence type="ECO:0000256" key="5">
    <source>
        <dbReference type="ARBA" id="ARBA00038966"/>
    </source>
</evidence>
<keyword evidence="7" id="KW-0460">Magnesium</keyword>
<dbReference type="STRING" id="559304.G8YV07"/>
<dbReference type="GO" id="GO:0005739">
    <property type="term" value="C:mitochondrion"/>
    <property type="evidence" value="ECO:0007669"/>
    <property type="project" value="TreeGrafter"/>
</dbReference>
<dbReference type="InParanoid" id="G8YV07"/>
<dbReference type="Proteomes" id="UP000005222">
    <property type="component" value="Chromosome A"/>
</dbReference>
<dbReference type="SUPFAM" id="SSF100950">
    <property type="entry name" value="NagB/RpiA/CoA transferase-like"/>
    <property type="match status" value="1"/>
</dbReference>
<reference evidence="8 9" key="1">
    <citation type="journal article" date="2012" name="G3 (Bethesda)">
        <title>Pichia sorbitophila, an interspecies yeast hybrid reveals early steps of genome resolution following polyploidization.</title>
        <authorList>
            <person name="Leh Louis V."/>
            <person name="Despons L."/>
            <person name="Friedrich A."/>
            <person name="Martin T."/>
            <person name="Durrens P."/>
            <person name="Casaregola S."/>
            <person name="Neuveglise C."/>
            <person name="Fairhead C."/>
            <person name="Marck C."/>
            <person name="Cruz J.A."/>
            <person name="Straub M.L."/>
            <person name="Kugler V."/>
            <person name="Sacerdot C."/>
            <person name="Uzunov Z."/>
            <person name="Thierry A."/>
            <person name="Weiss S."/>
            <person name="Bleykasten C."/>
            <person name="De Montigny J."/>
            <person name="Jacques N."/>
            <person name="Jung P."/>
            <person name="Lemaire M."/>
            <person name="Mallet S."/>
            <person name="Morel G."/>
            <person name="Richard G.F."/>
            <person name="Sarkar A."/>
            <person name="Savel G."/>
            <person name="Schacherer J."/>
            <person name="Seret M.L."/>
            <person name="Talla E."/>
            <person name="Samson G."/>
            <person name="Jubin C."/>
            <person name="Poulain J."/>
            <person name="Vacherie B."/>
            <person name="Barbe V."/>
            <person name="Pelletier E."/>
            <person name="Sherman D.J."/>
            <person name="Westhof E."/>
            <person name="Weissenbach J."/>
            <person name="Baret P.V."/>
            <person name="Wincker P."/>
            <person name="Gaillardin C."/>
            <person name="Dujon B."/>
            <person name="Souciet J.L."/>
        </authorList>
    </citation>
    <scope>NUCLEOTIDE SEQUENCE [LARGE SCALE GENOMIC DNA]</scope>
    <source>
        <strain evidence="9">ATCC MYA-4447 / BCRC 22081 / CBS 7064 / NBRC 10061 / NRRL Y-12695</strain>
    </source>
</reference>
<proteinExistence type="inferred from homology"/>
<dbReference type="InterPro" id="IPR002698">
    <property type="entry name" value="FTHF_cligase"/>
</dbReference>
<dbReference type="GO" id="GO:0046872">
    <property type="term" value="F:metal ion binding"/>
    <property type="evidence" value="ECO:0007669"/>
    <property type="project" value="UniProtKB-KW"/>
</dbReference>
<dbReference type="AlphaFoldDB" id="G8YV07"/>
<organism evidence="8 9">
    <name type="scientific">Pichia sorbitophila (strain ATCC MYA-4447 / BCRC 22081 / CBS 7064 / NBRC 10061 / NRRL Y-12695)</name>
    <name type="common">Hybrid yeast</name>
    <dbReference type="NCBI Taxonomy" id="559304"/>
    <lineage>
        <taxon>Eukaryota</taxon>
        <taxon>Fungi</taxon>
        <taxon>Dikarya</taxon>
        <taxon>Ascomycota</taxon>
        <taxon>Saccharomycotina</taxon>
        <taxon>Pichiomycetes</taxon>
        <taxon>Debaryomycetaceae</taxon>
        <taxon>Millerozyma</taxon>
    </lineage>
</organism>
<dbReference type="OMA" id="DKWGIPT"/>
<keyword evidence="2 6" id="KW-0547">Nucleotide-binding</keyword>
<comment type="cofactor">
    <cofactor evidence="7">
        <name>Mg(2+)</name>
        <dbReference type="ChEBI" id="CHEBI:18420"/>
    </cofactor>
</comment>
<dbReference type="GO" id="GO:0009396">
    <property type="term" value="P:folic acid-containing compound biosynthetic process"/>
    <property type="evidence" value="ECO:0007669"/>
    <property type="project" value="TreeGrafter"/>
</dbReference>
<feature type="binding site" evidence="6">
    <location>
        <begin position="10"/>
        <end position="14"/>
    </location>
    <ligand>
        <name>ATP</name>
        <dbReference type="ChEBI" id="CHEBI:30616"/>
    </ligand>
</feature>
<keyword evidence="3 6" id="KW-0067">ATP-binding</keyword>
<keyword evidence="7" id="KW-0479">Metal-binding</keyword>
<accession>G8YV07</accession>